<organism evidence="1 2">
    <name type="scientific">Roseisolibacter agri</name>
    <dbReference type="NCBI Taxonomy" id="2014610"/>
    <lineage>
        <taxon>Bacteria</taxon>
        <taxon>Pseudomonadati</taxon>
        <taxon>Gemmatimonadota</taxon>
        <taxon>Gemmatimonadia</taxon>
        <taxon>Gemmatimonadales</taxon>
        <taxon>Gemmatimonadaceae</taxon>
        <taxon>Roseisolibacter</taxon>
    </lineage>
</organism>
<dbReference type="EMBL" id="BRXS01000001">
    <property type="protein sequence ID" value="GLC23513.1"/>
    <property type="molecule type" value="Genomic_DNA"/>
</dbReference>
<dbReference type="Pfam" id="PF10604">
    <property type="entry name" value="Polyketide_cyc2"/>
    <property type="match status" value="1"/>
</dbReference>
<gene>
    <name evidence="1" type="ORF">rosag_00260</name>
</gene>
<dbReference type="InterPro" id="IPR023393">
    <property type="entry name" value="START-like_dom_sf"/>
</dbReference>
<accession>A0AA37QD32</accession>
<proteinExistence type="predicted"/>
<comment type="caution">
    <text evidence="1">The sequence shown here is derived from an EMBL/GenBank/DDBJ whole genome shotgun (WGS) entry which is preliminary data.</text>
</comment>
<dbReference type="Gene3D" id="3.30.530.20">
    <property type="match status" value="1"/>
</dbReference>
<evidence type="ECO:0000313" key="1">
    <source>
        <dbReference type="EMBL" id="GLC23513.1"/>
    </source>
</evidence>
<evidence type="ECO:0000313" key="2">
    <source>
        <dbReference type="Proteomes" id="UP001161325"/>
    </source>
</evidence>
<keyword evidence="2" id="KW-1185">Reference proteome</keyword>
<dbReference type="Proteomes" id="UP001161325">
    <property type="component" value="Unassembled WGS sequence"/>
</dbReference>
<dbReference type="InterPro" id="IPR019587">
    <property type="entry name" value="Polyketide_cyclase/dehydratase"/>
</dbReference>
<dbReference type="AlphaFoldDB" id="A0AA37QD32"/>
<reference evidence="1" key="1">
    <citation type="submission" date="2022-08" db="EMBL/GenBank/DDBJ databases">
        <title>Draft genome sequencing of Roseisolibacter agri AW1220.</title>
        <authorList>
            <person name="Tobiishi Y."/>
            <person name="Tonouchi A."/>
        </authorList>
    </citation>
    <scope>NUCLEOTIDE SEQUENCE</scope>
    <source>
        <strain evidence="1">AW1220</strain>
    </source>
</reference>
<evidence type="ECO:0008006" key="3">
    <source>
        <dbReference type="Google" id="ProtNLM"/>
    </source>
</evidence>
<sequence length="151" mass="15930">MFAVETTLVLPQSAPTIFAVASALAQAPRWRAGVMAVAEAATVPAEGAVLAFRALGGRHALATRVLACEPPRHVSWRSRCAAFVLDVALSLEDAREGTRVTYHCGLSLTGDDVLPSGHATALRRLLVRRAPRDLERLSGLVADLAPVAVTV</sequence>
<protein>
    <recommendedName>
        <fullName evidence="3">Polyketide cyclase / dehydrase and lipid transport</fullName>
    </recommendedName>
</protein>
<dbReference type="RefSeq" id="WP_284347950.1">
    <property type="nucleotide sequence ID" value="NZ_BRXS01000001.1"/>
</dbReference>
<name>A0AA37QD32_9BACT</name>
<dbReference type="SUPFAM" id="SSF55961">
    <property type="entry name" value="Bet v1-like"/>
    <property type="match status" value="1"/>
</dbReference>